<comment type="caution">
    <text evidence="2">The sequence shown here is derived from an EMBL/GenBank/DDBJ whole genome shotgun (WGS) entry which is preliminary data.</text>
</comment>
<gene>
    <name evidence="2" type="ORF">TH68_03730</name>
</gene>
<dbReference type="InterPro" id="IPR056402">
    <property type="entry name" value="DA_N"/>
</dbReference>
<dbReference type="Gene3D" id="2.40.370.10">
    <property type="entry name" value="AttH-like domain"/>
    <property type="match status" value="1"/>
</dbReference>
<protein>
    <recommendedName>
        <fullName evidence="1">Diels-Alderase N-terminal domain-containing protein</fullName>
    </recommendedName>
</protein>
<dbReference type="Pfam" id="PF24137">
    <property type="entry name" value="DA_N"/>
    <property type="match status" value="1"/>
</dbReference>
<dbReference type="Proteomes" id="UP000035054">
    <property type="component" value="Unassembled WGS sequence"/>
</dbReference>
<proteinExistence type="predicted"/>
<sequence length="373" mass="43221">MHKRNTHALTYETVSKLVSDFDRLGMKAGNIPGTWEDGMRTDPTQTNYEWWYFDAHLDDGSTLVIVFFPKPMVPMQKGLAPMINIEFDRPDGTSYKRDIKFTAHEFSAARDKCDVKIAHNYFRGDLAHYKIHVQDEHINVTLNVTRTTESWRADTGHQFFGEQRDVFGAWLVPVPQGRVRARISRDGKEEVLNGSCYHDHNWGNVNMMNVRNHWYWARTELGPYTAVIADMVAHEKYGYATTFNFYLARDGKTVADDRDKVDGYRSSPQLQEDFGKPMSDNLKYIYGNPEDDVSYVLTLRKDHNITAIDLLSKAIHNRYVLSIFKMFTGLDSAYYRIIGEARLDVYHKGHLVETHRSHKAVWELMYFGKPIGT</sequence>
<feature type="domain" description="Diels-Alderase N-terminal" evidence="1">
    <location>
        <begin position="44"/>
        <end position="144"/>
    </location>
</feature>
<organism evidence="2 3">
    <name type="scientific">Candidatus Synechococcus spongiarum 142</name>
    <dbReference type="NCBI Taxonomy" id="1608213"/>
    <lineage>
        <taxon>Bacteria</taxon>
        <taxon>Bacillati</taxon>
        <taxon>Cyanobacteriota</taxon>
        <taxon>Cyanophyceae</taxon>
        <taxon>Synechococcales</taxon>
        <taxon>Synechococcaceae</taxon>
        <taxon>Synechococcus</taxon>
    </lineage>
</organism>
<name>A0A6N3XBM9_9SYNE</name>
<evidence type="ECO:0000313" key="2">
    <source>
        <dbReference type="EMBL" id="KKZ14838.1"/>
    </source>
</evidence>
<dbReference type="EMBL" id="JXUO01000121">
    <property type="protein sequence ID" value="KKZ14838.1"/>
    <property type="molecule type" value="Genomic_DNA"/>
</dbReference>
<accession>A0A6N3XBM9</accession>
<evidence type="ECO:0000313" key="3">
    <source>
        <dbReference type="Proteomes" id="UP000035054"/>
    </source>
</evidence>
<dbReference type="InterPro" id="IPR023374">
    <property type="entry name" value="AttH-like_dom_sf"/>
</dbReference>
<dbReference type="AlphaFoldDB" id="A0A6N3XBM9"/>
<dbReference type="SUPFAM" id="SSF159245">
    <property type="entry name" value="AttH-like"/>
    <property type="match status" value="1"/>
</dbReference>
<reference evidence="2 3" key="1">
    <citation type="submission" date="2015-01" db="EMBL/GenBank/DDBJ databases">
        <title>Lifestyle Evolution in Cyanobacterial Symbionts of Sponges.</title>
        <authorList>
            <person name="Burgsdorf I."/>
            <person name="Slaby B.M."/>
            <person name="Handley K.M."/>
            <person name="Haber M."/>
            <person name="Blom J."/>
            <person name="Marshall C.W."/>
            <person name="Gilbert J.A."/>
            <person name="Hentschel U."/>
            <person name="Steindler L."/>
        </authorList>
    </citation>
    <scope>NUCLEOTIDE SEQUENCE [LARGE SCALE GENOMIC DNA]</scope>
    <source>
        <strain evidence="2">142</strain>
    </source>
</reference>
<evidence type="ECO:0000259" key="1">
    <source>
        <dbReference type="Pfam" id="PF24137"/>
    </source>
</evidence>